<feature type="compositionally biased region" description="Basic and acidic residues" evidence="1">
    <location>
        <begin position="10"/>
        <end position="19"/>
    </location>
</feature>
<dbReference type="AlphaFoldDB" id="A0A4D6KY12"/>
<protein>
    <submittedName>
        <fullName evidence="2">Uncharacterized protein</fullName>
    </submittedName>
</protein>
<organism evidence="2 3">
    <name type="scientific">Vigna unguiculata</name>
    <name type="common">Cowpea</name>
    <dbReference type="NCBI Taxonomy" id="3917"/>
    <lineage>
        <taxon>Eukaryota</taxon>
        <taxon>Viridiplantae</taxon>
        <taxon>Streptophyta</taxon>
        <taxon>Embryophyta</taxon>
        <taxon>Tracheophyta</taxon>
        <taxon>Spermatophyta</taxon>
        <taxon>Magnoliopsida</taxon>
        <taxon>eudicotyledons</taxon>
        <taxon>Gunneridae</taxon>
        <taxon>Pentapetalae</taxon>
        <taxon>rosids</taxon>
        <taxon>fabids</taxon>
        <taxon>Fabales</taxon>
        <taxon>Fabaceae</taxon>
        <taxon>Papilionoideae</taxon>
        <taxon>50 kb inversion clade</taxon>
        <taxon>NPAAA clade</taxon>
        <taxon>indigoferoid/millettioid clade</taxon>
        <taxon>Phaseoleae</taxon>
        <taxon>Vigna</taxon>
    </lineage>
</organism>
<sequence length="64" mass="7264">MTQSRKIPGKLKEKEHDPPKYSSNAFVMENLLCLPEESINTFALTTFSPKSFNAFICNSGYSQF</sequence>
<gene>
    <name evidence="2" type="ORF">DEO72_LG1g3153</name>
</gene>
<evidence type="ECO:0000313" key="3">
    <source>
        <dbReference type="Proteomes" id="UP000501690"/>
    </source>
</evidence>
<evidence type="ECO:0000313" key="2">
    <source>
        <dbReference type="EMBL" id="QCD79511.1"/>
    </source>
</evidence>
<name>A0A4D6KY12_VIGUN</name>
<dbReference type="EMBL" id="CP039345">
    <property type="protein sequence ID" value="QCD79511.1"/>
    <property type="molecule type" value="Genomic_DNA"/>
</dbReference>
<feature type="region of interest" description="Disordered" evidence="1">
    <location>
        <begin position="1"/>
        <end position="21"/>
    </location>
</feature>
<evidence type="ECO:0000256" key="1">
    <source>
        <dbReference type="SAM" id="MobiDB-lite"/>
    </source>
</evidence>
<dbReference type="Proteomes" id="UP000501690">
    <property type="component" value="Linkage Group LG1"/>
</dbReference>
<keyword evidence="3" id="KW-1185">Reference proteome</keyword>
<accession>A0A4D6KY12</accession>
<proteinExistence type="predicted"/>
<reference evidence="2 3" key="1">
    <citation type="submission" date="2019-04" db="EMBL/GenBank/DDBJ databases">
        <title>An improved genome assembly and genetic linkage map for asparagus bean, Vigna unguiculata ssp. sesquipedialis.</title>
        <authorList>
            <person name="Xia Q."/>
            <person name="Zhang R."/>
            <person name="Dong Y."/>
        </authorList>
    </citation>
    <scope>NUCLEOTIDE SEQUENCE [LARGE SCALE GENOMIC DNA]</scope>
    <source>
        <tissue evidence="2">Leaf</tissue>
    </source>
</reference>